<feature type="transmembrane region" description="Helical" evidence="2">
    <location>
        <begin position="132"/>
        <end position="157"/>
    </location>
</feature>
<feature type="region of interest" description="Disordered" evidence="1">
    <location>
        <begin position="1"/>
        <end position="22"/>
    </location>
</feature>
<proteinExistence type="predicted"/>
<keyword evidence="2" id="KW-1133">Transmembrane helix</keyword>
<gene>
    <name evidence="3" type="ORF">ElP_20620</name>
</gene>
<protein>
    <submittedName>
        <fullName evidence="3">Uncharacterized protein</fullName>
    </submittedName>
</protein>
<evidence type="ECO:0000256" key="1">
    <source>
        <dbReference type="SAM" id="MobiDB-lite"/>
    </source>
</evidence>
<dbReference type="RefSeq" id="WP_145268888.1">
    <property type="nucleotide sequence ID" value="NZ_CP036426.1"/>
</dbReference>
<evidence type="ECO:0000313" key="3">
    <source>
        <dbReference type="EMBL" id="QDV34178.1"/>
    </source>
</evidence>
<sequence>MDDPRLDLAPTGGSESNGPAGGLRSRRLATGWVKVFAANLPIPLCFGTMSVDRGAFVGLIGALFVMAVLGADACSRWDRPGRAVIGGGVLVALAQMFPLPQVCAGALALRVASGLALAVPVEDLGFSRATGVAGGFLVTLMTGGLLIAGALLLGLVLQLITPARWWGFEAVDLPDSKPDPDLGLDIDLDAIG</sequence>
<keyword evidence="2" id="KW-0812">Transmembrane</keyword>
<feature type="transmembrane region" description="Helical" evidence="2">
    <location>
        <begin position="83"/>
        <end position="112"/>
    </location>
</feature>
<organism evidence="3 4">
    <name type="scientific">Tautonia plasticadhaerens</name>
    <dbReference type="NCBI Taxonomy" id="2527974"/>
    <lineage>
        <taxon>Bacteria</taxon>
        <taxon>Pseudomonadati</taxon>
        <taxon>Planctomycetota</taxon>
        <taxon>Planctomycetia</taxon>
        <taxon>Isosphaerales</taxon>
        <taxon>Isosphaeraceae</taxon>
        <taxon>Tautonia</taxon>
    </lineage>
</organism>
<evidence type="ECO:0000256" key="2">
    <source>
        <dbReference type="SAM" id="Phobius"/>
    </source>
</evidence>
<keyword evidence="4" id="KW-1185">Reference proteome</keyword>
<dbReference type="KEGG" id="tpla:ElP_20620"/>
<dbReference type="EMBL" id="CP036426">
    <property type="protein sequence ID" value="QDV34178.1"/>
    <property type="molecule type" value="Genomic_DNA"/>
</dbReference>
<dbReference type="AlphaFoldDB" id="A0A518H014"/>
<feature type="transmembrane region" description="Helical" evidence="2">
    <location>
        <begin position="54"/>
        <end position="71"/>
    </location>
</feature>
<keyword evidence="2" id="KW-0472">Membrane</keyword>
<name>A0A518H014_9BACT</name>
<evidence type="ECO:0000313" key="4">
    <source>
        <dbReference type="Proteomes" id="UP000317835"/>
    </source>
</evidence>
<dbReference type="Proteomes" id="UP000317835">
    <property type="component" value="Chromosome"/>
</dbReference>
<accession>A0A518H014</accession>
<reference evidence="3 4" key="1">
    <citation type="submission" date="2019-02" db="EMBL/GenBank/DDBJ databases">
        <title>Deep-cultivation of Planctomycetes and their phenomic and genomic characterization uncovers novel biology.</title>
        <authorList>
            <person name="Wiegand S."/>
            <person name="Jogler M."/>
            <person name="Boedeker C."/>
            <person name="Pinto D."/>
            <person name="Vollmers J."/>
            <person name="Rivas-Marin E."/>
            <person name="Kohn T."/>
            <person name="Peeters S.H."/>
            <person name="Heuer A."/>
            <person name="Rast P."/>
            <person name="Oberbeckmann S."/>
            <person name="Bunk B."/>
            <person name="Jeske O."/>
            <person name="Meyerdierks A."/>
            <person name="Storesund J.E."/>
            <person name="Kallscheuer N."/>
            <person name="Luecker S."/>
            <person name="Lage O.M."/>
            <person name="Pohl T."/>
            <person name="Merkel B.J."/>
            <person name="Hornburger P."/>
            <person name="Mueller R.-W."/>
            <person name="Bruemmer F."/>
            <person name="Labrenz M."/>
            <person name="Spormann A.M."/>
            <person name="Op den Camp H."/>
            <person name="Overmann J."/>
            <person name="Amann R."/>
            <person name="Jetten M.S.M."/>
            <person name="Mascher T."/>
            <person name="Medema M.H."/>
            <person name="Devos D.P."/>
            <person name="Kaster A.-K."/>
            <person name="Ovreas L."/>
            <person name="Rohde M."/>
            <person name="Galperin M.Y."/>
            <person name="Jogler C."/>
        </authorList>
    </citation>
    <scope>NUCLEOTIDE SEQUENCE [LARGE SCALE GENOMIC DNA]</scope>
    <source>
        <strain evidence="3 4">ElP</strain>
    </source>
</reference>